<feature type="compositionally biased region" description="Low complexity" evidence="6">
    <location>
        <begin position="19"/>
        <end position="33"/>
    </location>
</feature>
<feature type="transmembrane region" description="Helical" evidence="7">
    <location>
        <begin position="81"/>
        <end position="105"/>
    </location>
</feature>
<feature type="transmembrane region" description="Helical" evidence="7">
    <location>
        <begin position="423"/>
        <end position="447"/>
    </location>
</feature>
<evidence type="ECO:0000256" key="5">
    <source>
        <dbReference type="ARBA" id="ARBA00023136"/>
    </source>
</evidence>
<feature type="transmembrane region" description="Helical" evidence="7">
    <location>
        <begin position="56"/>
        <end position="75"/>
    </location>
</feature>
<keyword evidence="3 7" id="KW-0812">Transmembrane</keyword>
<evidence type="ECO:0000256" key="6">
    <source>
        <dbReference type="SAM" id="MobiDB-lite"/>
    </source>
</evidence>
<dbReference type="PANTHER" id="PTHR45649">
    <property type="entry name" value="AMINO-ACID PERMEASE BAT1"/>
    <property type="match status" value="1"/>
</dbReference>
<feature type="transmembrane region" description="Helical" evidence="7">
    <location>
        <begin position="302"/>
        <end position="325"/>
    </location>
</feature>
<dbReference type="GO" id="GO:0016020">
    <property type="term" value="C:membrane"/>
    <property type="evidence" value="ECO:0007669"/>
    <property type="project" value="UniProtKB-SubCell"/>
</dbReference>
<dbReference type="AlphaFoldDB" id="A0AAN6MMJ0"/>
<keyword evidence="2" id="KW-0813">Transport</keyword>
<dbReference type="GO" id="GO:0006865">
    <property type="term" value="P:amino acid transport"/>
    <property type="evidence" value="ECO:0007669"/>
    <property type="project" value="InterPro"/>
</dbReference>
<feature type="transmembrane region" description="Helical" evidence="7">
    <location>
        <begin position="345"/>
        <end position="364"/>
    </location>
</feature>
<evidence type="ECO:0000256" key="2">
    <source>
        <dbReference type="ARBA" id="ARBA00022448"/>
    </source>
</evidence>
<dbReference type="EMBL" id="MU855476">
    <property type="protein sequence ID" value="KAK3902984.1"/>
    <property type="molecule type" value="Genomic_DNA"/>
</dbReference>
<reference evidence="8" key="1">
    <citation type="journal article" date="2023" name="Mol. Phylogenet. Evol.">
        <title>Genome-scale phylogeny and comparative genomics of the fungal order Sordariales.</title>
        <authorList>
            <person name="Hensen N."/>
            <person name="Bonometti L."/>
            <person name="Westerberg I."/>
            <person name="Brannstrom I.O."/>
            <person name="Guillou S."/>
            <person name="Cros-Aarteil S."/>
            <person name="Calhoun S."/>
            <person name="Haridas S."/>
            <person name="Kuo A."/>
            <person name="Mondo S."/>
            <person name="Pangilinan J."/>
            <person name="Riley R."/>
            <person name="LaButti K."/>
            <person name="Andreopoulos B."/>
            <person name="Lipzen A."/>
            <person name="Chen C."/>
            <person name="Yan M."/>
            <person name="Daum C."/>
            <person name="Ng V."/>
            <person name="Clum A."/>
            <person name="Steindorff A."/>
            <person name="Ohm R.A."/>
            <person name="Martin F."/>
            <person name="Silar P."/>
            <person name="Natvig D.O."/>
            <person name="Lalanne C."/>
            <person name="Gautier V."/>
            <person name="Ament-Velasquez S.L."/>
            <person name="Kruys A."/>
            <person name="Hutchinson M.I."/>
            <person name="Powell A.J."/>
            <person name="Barry K."/>
            <person name="Miller A.N."/>
            <person name="Grigoriev I.V."/>
            <person name="Debuchy R."/>
            <person name="Gladieux P."/>
            <person name="Hiltunen Thoren M."/>
            <person name="Johannesson H."/>
        </authorList>
    </citation>
    <scope>NUCLEOTIDE SEQUENCE</scope>
    <source>
        <strain evidence="8">CBS 103.79</strain>
    </source>
</reference>
<dbReference type="PANTHER" id="PTHR45649:SF9">
    <property type="entry name" value="AMINO-ACID PERMEASE 2"/>
    <property type="match status" value="1"/>
</dbReference>
<evidence type="ECO:0000256" key="7">
    <source>
        <dbReference type="SAM" id="Phobius"/>
    </source>
</evidence>
<feature type="transmembrane region" description="Helical" evidence="7">
    <location>
        <begin position="135"/>
        <end position="155"/>
    </location>
</feature>
<sequence>MANRSVKKKPLASQGIRGSATSDTTPISPSSDDVTTEEADKKLEAMGYTPVLKREFSAWSSFSFAMSIGGIYGSLMSTWSYGLQAGGAGAIMWSWIIGGAGAWALAMSLAELSSAYPSAGAMYTVINFLAPEDQVPILCWMSGYITLVGVIAGSASTEYASSQMLLAAISIASDFTYVPTAFHVVGVMALLVILHASINSLPTLWLNRLTSGYVVFHMSVLIGACVYLLVQTKDKHSLAYAFTDFQPSASGWNPPGFAFLFGCLTPAWIMTNADSTARTSEETKTPSLIIPRAIAHATTSTYLTGLLFNLVLVLCMGPSPFPLLASPSGQPVAHLFQSALGQGPALFFLLAGVAVMNLVAVTGLQSGSRTVFALARDGLLPWSGVWRAVSRRSGTPVVAVWAYAAVEVVVVGGLALVSGAAVAAVFAVCTVALNVAVLVPVVCKMVYGRFERGPWHLGRWSLAVNGVAVVWNVLVSVVFLLPTRMPVTGENMNYAIVVLVFVLLFSAAFWYARGRYYYKGPGAVMPSLTNTV</sequence>
<evidence type="ECO:0000313" key="9">
    <source>
        <dbReference type="Proteomes" id="UP001303889"/>
    </source>
</evidence>
<dbReference type="Pfam" id="PF13520">
    <property type="entry name" value="AA_permease_2"/>
    <property type="match status" value="1"/>
</dbReference>
<evidence type="ECO:0000256" key="4">
    <source>
        <dbReference type="ARBA" id="ARBA00022989"/>
    </source>
</evidence>
<feature type="transmembrane region" description="Helical" evidence="7">
    <location>
        <begin position="459"/>
        <end position="481"/>
    </location>
</feature>
<keyword evidence="5 7" id="KW-0472">Membrane</keyword>
<feature type="transmembrane region" description="Helical" evidence="7">
    <location>
        <begin position="397"/>
        <end position="417"/>
    </location>
</feature>
<proteinExistence type="predicted"/>
<dbReference type="Gene3D" id="1.20.1740.10">
    <property type="entry name" value="Amino acid/polyamine transporter I"/>
    <property type="match status" value="1"/>
</dbReference>
<evidence type="ECO:0000256" key="3">
    <source>
        <dbReference type="ARBA" id="ARBA00022692"/>
    </source>
</evidence>
<dbReference type="InterPro" id="IPR002293">
    <property type="entry name" value="AA/rel_permease1"/>
</dbReference>
<dbReference type="Proteomes" id="UP001303889">
    <property type="component" value="Unassembled WGS sequence"/>
</dbReference>
<evidence type="ECO:0000313" key="8">
    <source>
        <dbReference type="EMBL" id="KAK3902984.1"/>
    </source>
</evidence>
<gene>
    <name evidence="8" type="ORF">C8A05DRAFT_15027</name>
</gene>
<name>A0AAN6MMJ0_9PEZI</name>
<dbReference type="PROSITE" id="PS00218">
    <property type="entry name" value="AMINO_ACID_PERMEASE_1"/>
    <property type="match status" value="1"/>
</dbReference>
<evidence type="ECO:0000256" key="1">
    <source>
        <dbReference type="ARBA" id="ARBA00004141"/>
    </source>
</evidence>
<dbReference type="InterPro" id="IPR004840">
    <property type="entry name" value="Amino_acid_permease_CS"/>
</dbReference>
<keyword evidence="4 7" id="KW-1133">Transmembrane helix</keyword>
<comment type="caution">
    <text evidence="8">The sequence shown here is derived from an EMBL/GenBank/DDBJ whole genome shotgun (WGS) entry which is preliminary data.</text>
</comment>
<feature type="transmembrane region" description="Helical" evidence="7">
    <location>
        <begin position="493"/>
        <end position="512"/>
    </location>
</feature>
<feature type="region of interest" description="Disordered" evidence="6">
    <location>
        <begin position="1"/>
        <end position="39"/>
    </location>
</feature>
<feature type="transmembrane region" description="Helical" evidence="7">
    <location>
        <begin position="175"/>
        <end position="198"/>
    </location>
</feature>
<accession>A0AAN6MMJ0</accession>
<dbReference type="PIRSF" id="PIRSF006060">
    <property type="entry name" value="AA_transporter"/>
    <property type="match status" value="1"/>
</dbReference>
<organism evidence="8 9">
    <name type="scientific">Staphylotrichum tortipilum</name>
    <dbReference type="NCBI Taxonomy" id="2831512"/>
    <lineage>
        <taxon>Eukaryota</taxon>
        <taxon>Fungi</taxon>
        <taxon>Dikarya</taxon>
        <taxon>Ascomycota</taxon>
        <taxon>Pezizomycotina</taxon>
        <taxon>Sordariomycetes</taxon>
        <taxon>Sordariomycetidae</taxon>
        <taxon>Sordariales</taxon>
        <taxon>Chaetomiaceae</taxon>
        <taxon>Staphylotrichum</taxon>
    </lineage>
</organism>
<protein>
    <submittedName>
        <fullName evidence="8">Amino acid/polyamine transporter I</fullName>
    </submittedName>
</protein>
<keyword evidence="9" id="KW-1185">Reference proteome</keyword>
<reference evidence="8" key="2">
    <citation type="submission" date="2023-05" db="EMBL/GenBank/DDBJ databases">
        <authorList>
            <consortium name="Lawrence Berkeley National Laboratory"/>
            <person name="Steindorff A."/>
            <person name="Hensen N."/>
            <person name="Bonometti L."/>
            <person name="Westerberg I."/>
            <person name="Brannstrom I.O."/>
            <person name="Guillou S."/>
            <person name="Cros-Aarteil S."/>
            <person name="Calhoun S."/>
            <person name="Haridas S."/>
            <person name="Kuo A."/>
            <person name="Mondo S."/>
            <person name="Pangilinan J."/>
            <person name="Riley R."/>
            <person name="Labutti K."/>
            <person name="Andreopoulos B."/>
            <person name="Lipzen A."/>
            <person name="Chen C."/>
            <person name="Yanf M."/>
            <person name="Daum C."/>
            <person name="Ng V."/>
            <person name="Clum A."/>
            <person name="Ohm R."/>
            <person name="Martin F."/>
            <person name="Silar P."/>
            <person name="Natvig D."/>
            <person name="Lalanne C."/>
            <person name="Gautier V."/>
            <person name="Ament-Velasquez S.L."/>
            <person name="Kruys A."/>
            <person name="Hutchinson M.I."/>
            <person name="Powell A.J."/>
            <person name="Barry K."/>
            <person name="Miller A.N."/>
            <person name="Grigoriev I.V."/>
            <person name="Debuchy R."/>
            <person name="Gladieux P."/>
            <person name="Thoren M.H."/>
            <person name="Johannesson H."/>
        </authorList>
    </citation>
    <scope>NUCLEOTIDE SEQUENCE</scope>
    <source>
        <strain evidence="8">CBS 103.79</strain>
    </source>
</reference>
<feature type="compositionally biased region" description="Basic residues" evidence="6">
    <location>
        <begin position="1"/>
        <end position="10"/>
    </location>
</feature>
<dbReference type="GO" id="GO:0022857">
    <property type="term" value="F:transmembrane transporter activity"/>
    <property type="evidence" value="ECO:0007669"/>
    <property type="project" value="InterPro"/>
</dbReference>
<feature type="transmembrane region" description="Helical" evidence="7">
    <location>
        <begin position="210"/>
        <end position="230"/>
    </location>
</feature>
<comment type="subcellular location">
    <subcellularLocation>
        <location evidence="1">Membrane</location>
        <topology evidence="1">Multi-pass membrane protein</topology>
    </subcellularLocation>
</comment>